<dbReference type="Proteomes" id="UP000010384">
    <property type="component" value="Chromosome"/>
</dbReference>
<dbReference type="InterPro" id="IPR009057">
    <property type="entry name" value="Homeodomain-like_sf"/>
</dbReference>
<dbReference type="STRING" id="251229.Chro_3116"/>
<dbReference type="PRINTS" id="PR00032">
    <property type="entry name" value="HTHARAC"/>
</dbReference>
<protein>
    <submittedName>
        <fullName evidence="7">Two component transcriptional regulator, AraC family</fullName>
    </submittedName>
</protein>
<proteinExistence type="predicted"/>
<evidence type="ECO:0000313" key="7">
    <source>
        <dbReference type="EMBL" id="AFY88583.1"/>
    </source>
</evidence>
<evidence type="ECO:0000256" key="4">
    <source>
        <dbReference type="PROSITE-ProRule" id="PRU00169"/>
    </source>
</evidence>
<evidence type="ECO:0000313" key="8">
    <source>
        <dbReference type="Proteomes" id="UP000010384"/>
    </source>
</evidence>
<dbReference type="PROSITE" id="PS01124">
    <property type="entry name" value="HTH_ARAC_FAMILY_2"/>
    <property type="match status" value="1"/>
</dbReference>
<dbReference type="GO" id="GO:0000160">
    <property type="term" value="P:phosphorelay signal transduction system"/>
    <property type="evidence" value="ECO:0007669"/>
    <property type="project" value="InterPro"/>
</dbReference>
<dbReference type="InterPro" id="IPR018062">
    <property type="entry name" value="HTH_AraC-typ_CS"/>
</dbReference>
<evidence type="ECO:0000256" key="2">
    <source>
        <dbReference type="ARBA" id="ARBA00023125"/>
    </source>
</evidence>
<keyword evidence="2" id="KW-0238">DNA-binding</keyword>
<dbReference type="PROSITE" id="PS50110">
    <property type="entry name" value="RESPONSE_REGULATORY"/>
    <property type="match status" value="1"/>
</dbReference>
<keyword evidence="8" id="KW-1185">Reference proteome</keyword>
<feature type="domain" description="HTH araC/xylS-type" evidence="5">
    <location>
        <begin position="178"/>
        <end position="276"/>
    </location>
</feature>
<dbReference type="AlphaFoldDB" id="K9U1S9"/>
<dbReference type="GO" id="GO:0043565">
    <property type="term" value="F:sequence-specific DNA binding"/>
    <property type="evidence" value="ECO:0007669"/>
    <property type="project" value="InterPro"/>
</dbReference>
<dbReference type="Pfam" id="PF12833">
    <property type="entry name" value="HTH_18"/>
    <property type="match status" value="1"/>
</dbReference>
<dbReference type="SUPFAM" id="SSF46689">
    <property type="entry name" value="Homeodomain-like"/>
    <property type="match status" value="2"/>
</dbReference>
<reference evidence="7 8" key="1">
    <citation type="submission" date="2012-06" db="EMBL/GenBank/DDBJ databases">
        <title>Finished chromosome of genome of Chroococcidiopsis thermalis PCC 7203.</title>
        <authorList>
            <consortium name="US DOE Joint Genome Institute"/>
            <person name="Gugger M."/>
            <person name="Coursin T."/>
            <person name="Rippka R."/>
            <person name="Tandeau De Marsac N."/>
            <person name="Huntemann M."/>
            <person name="Wei C.-L."/>
            <person name="Han J."/>
            <person name="Detter J.C."/>
            <person name="Han C."/>
            <person name="Tapia R."/>
            <person name="Davenport K."/>
            <person name="Daligault H."/>
            <person name="Erkkila T."/>
            <person name="Gu W."/>
            <person name="Munk A.C.C."/>
            <person name="Teshima H."/>
            <person name="Xu Y."/>
            <person name="Chain P."/>
            <person name="Chen A."/>
            <person name="Krypides N."/>
            <person name="Mavromatis K."/>
            <person name="Markowitz V."/>
            <person name="Szeto E."/>
            <person name="Ivanova N."/>
            <person name="Mikhailova N."/>
            <person name="Ovchinnikova G."/>
            <person name="Pagani I."/>
            <person name="Pati A."/>
            <person name="Goodwin L."/>
            <person name="Peters L."/>
            <person name="Pitluck S."/>
            <person name="Woyke T."/>
            <person name="Kerfeld C."/>
        </authorList>
    </citation>
    <scope>NUCLEOTIDE SEQUENCE [LARGE SCALE GENOMIC DNA]</scope>
    <source>
        <strain evidence="7 8">PCC 7203</strain>
    </source>
</reference>
<dbReference type="eggNOG" id="COG0745">
    <property type="taxonomic scope" value="Bacteria"/>
</dbReference>
<dbReference type="RefSeq" id="WP_015155129.1">
    <property type="nucleotide sequence ID" value="NC_019695.1"/>
</dbReference>
<comment type="caution">
    <text evidence="4">Lacks conserved residue(s) required for the propagation of feature annotation.</text>
</comment>
<dbReference type="PROSITE" id="PS00041">
    <property type="entry name" value="HTH_ARAC_FAMILY_1"/>
    <property type="match status" value="1"/>
</dbReference>
<accession>K9U1S9</accession>
<evidence type="ECO:0000256" key="3">
    <source>
        <dbReference type="ARBA" id="ARBA00023163"/>
    </source>
</evidence>
<organism evidence="7 8">
    <name type="scientific">Chroococcidiopsis thermalis (strain PCC 7203)</name>
    <dbReference type="NCBI Taxonomy" id="251229"/>
    <lineage>
        <taxon>Bacteria</taxon>
        <taxon>Bacillati</taxon>
        <taxon>Cyanobacteriota</taxon>
        <taxon>Cyanophyceae</taxon>
        <taxon>Chroococcidiopsidales</taxon>
        <taxon>Chroococcidiopsidaceae</taxon>
        <taxon>Chroococcidiopsis</taxon>
    </lineage>
</organism>
<dbReference type="InterPro" id="IPR020449">
    <property type="entry name" value="Tscrpt_reg_AraC-type_HTH"/>
</dbReference>
<dbReference type="SUPFAM" id="SSF52172">
    <property type="entry name" value="CheY-like"/>
    <property type="match status" value="1"/>
</dbReference>
<name>K9U1S9_CHRTP</name>
<dbReference type="InterPro" id="IPR001789">
    <property type="entry name" value="Sig_transdc_resp-reg_receiver"/>
</dbReference>
<dbReference type="GO" id="GO:0003700">
    <property type="term" value="F:DNA-binding transcription factor activity"/>
    <property type="evidence" value="ECO:0007669"/>
    <property type="project" value="InterPro"/>
</dbReference>
<gene>
    <name evidence="7" type="ORF">Chro_3116</name>
</gene>
<sequence>MNPSHVNNVFMAEDMVKKILVIEESVQTRNLFLECLEAKGFHAISAENGAVGIQQVQKQLPDLIVCGIARIAEYDGFGVLTAIRKNPATAVIPFIFVTSRTTRDDIRKGMELGADDYLTKPCTLKELLRAINVQLEKRETIQKWYTSNDRQTLSKAAVAETLNSTALHSIFPATSQMAAVFRFIEENYWQPITLCDIAQAVGYSPAYLTNLVRQQTGKSVHRWLVERRMAQAICLLQKTEQTIGQIAETIGYQDVCHFSRYFRQFYGTSPQAWRNEHRCRVAAS</sequence>
<dbReference type="KEGG" id="cthe:Chro_3116"/>
<dbReference type="SMART" id="SM00342">
    <property type="entry name" value="HTH_ARAC"/>
    <property type="match status" value="1"/>
</dbReference>
<keyword evidence="1" id="KW-0805">Transcription regulation</keyword>
<dbReference type="PANTHER" id="PTHR43280:SF2">
    <property type="entry name" value="HTH-TYPE TRANSCRIPTIONAL REGULATOR EXSA"/>
    <property type="match status" value="1"/>
</dbReference>
<evidence type="ECO:0000256" key="1">
    <source>
        <dbReference type="ARBA" id="ARBA00023015"/>
    </source>
</evidence>
<dbReference type="HOGENOM" id="CLU_000445_5_1_3"/>
<dbReference type="PANTHER" id="PTHR43280">
    <property type="entry name" value="ARAC-FAMILY TRANSCRIPTIONAL REGULATOR"/>
    <property type="match status" value="1"/>
</dbReference>
<evidence type="ECO:0000259" key="6">
    <source>
        <dbReference type="PROSITE" id="PS50110"/>
    </source>
</evidence>
<dbReference type="SMART" id="SM00448">
    <property type="entry name" value="REC"/>
    <property type="match status" value="1"/>
</dbReference>
<dbReference type="InParanoid" id="K9U1S9"/>
<dbReference type="Pfam" id="PF00072">
    <property type="entry name" value="Response_reg"/>
    <property type="match status" value="1"/>
</dbReference>
<dbReference type="InterPro" id="IPR011006">
    <property type="entry name" value="CheY-like_superfamily"/>
</dbReference>
<dbReference type="eggNOG" id="COG2207">
    <property type="taxonomic scope" value="Bacteria"/>
</dbReference>
<dbReference type="Gene3D" id="3.40.50.2300">
    <property type="match status" value="1"/>
</dbReference>
<dbReference type="Gene3D" id="1.10.10.60">
    <property type="entry name" value="Homeodomain-like"/>
    <property type="match status" value="2"/>
</dbReference>
<keyword evidence="3" id="KW-0804">Transcription</keyword>
<dbReference type="InterPro" id="IPR018060">
    <property type="entry name" value="HTH_AraC"/>
</dbReference>
<feature type="domain" description="Response regulatory" evidence="6">
    <location>
        <begin position="18"/>
        <end position="135"/>
    </location>
</feature>
<dbReference type="EMBL" id="CP003597">
    <property type="protein sequence ID" value="AFY88583.1"/>
    <property type="molecule type" value="Genomic_DNA"/>
</dbReference>
<evidence type="ECO:0000259" key="5">
    <source>
        <dbReference type="PROSITE" id="PS01124"/>
    </source>
</evidence>